<feature type="transmembrane region" description="Helical" evidence="1">
    <location>
        <begin position="6"/>
        <end position="28"/>
    </location>
</feature>
<evidence type="ECO:0000256" key="1">
    <source>
        <dbReference type="SAM" id="Phobius"/>
    </source>
</evidence>
<accession>A0A2A6FNG2</accession>
<dbReference type="Proteomes" id="UP000219994">
    <property type="component" value="Unassembled WGS sequence"/>
</dbReference>
<dbReference type="EMBL" id="NAEP01000059">
    <property type="protein sequence ID" value="PDQ34208.1"/>
    <property type="molecule type" value="Genomic_DNA"/>
</dbReference>
<sequence>MWVTPGVTLVGFVAGAAAFGFGALAYRVLGVARCRTIQRIGSALVAALITGLITAAALATTKSYGAVTTSLIAALWAAICAVIALRPWEKASG</sequence>
<dbReference type="AlphaFoldDB" id="A0A2A6FNG2"/>
<feature type="transmembrane region" description="Helical" evidence="1">
    <location>
        <begin position="64"/>
        <end position="85"/>
    </location>
</feature>
<feature type="transmembrane region" description="Helical" evidence="1">
    <location>
        <begin position="40"/>
        <end position="58"/>
    </location>
</feature>
<evidence type="ECO:0000313" key="3">
    <source>
        <dbReference type="Proteomes" id="UP000219994"/>
    </source>
</evidence>
<evidence type="ECO:0000313" key="2">
    <source>
        <dbReference type="EMBL" id="PDQ34208.1"/>
    </source>
</evidence>
<keyword evidence="1" id="KW-0812">Transmembrane</keyword>
<proteinExistence type="predicted"/>
<comment type="caution">
    <text evidence="2">The sequence shown here is derived from an EMBL/GenBank/DDBJ whole genome shotgun (WGS) entry which is preliminary data.</text>
</comment>
<keyword evidence="1" id="KW-1133">Transmembrane helix</keyword>
<keyword evidence="1" id="KW-0472">Membrane</keyword>
<organism evidence="2 3">
    <name type="scientific">Candidatus Lumbricidiphila eiseniae</name>
    <dbReference type="NCBI Taxonomy" id="1969409"/>
    <lineage>
        <taxon>Bacteria</taxon>
        <taxon>Bacillati</taxon>
        <taxon>Actinomycetota</taxon>
        <taxon>Actinomycetes</taxon>
        <taxon>Micrococcales</taxon>
        <taxon>Microbacteriaceae</taxon>
        <taxon>Candidatus Lumbricidiphila</taxon>
    </lineage>
</organism>
<gene>
    <name evidence="2" type="ORF">B5766_12210</name>
</gene>
<name>A0A2A6FNG2_9MICO</name>
<reference evidence="3" key="1">
    <citation type="submission" date="2017-03" db="EMBL/GenBank/DDBJ databases">
        <authorList>
            <person name="Lund M.B."/>
        </authorList>
    </citation>
    <scope>NUCLEOTIDE SEQUENCE [LARGE SCALE GENOMIC DNA]</scope>
</reference>
<protein>
    <submittedName>
        <fullName evidence="2">Uncharacterized protein</fullName>
    </submittedName>
</protein>